<keyword evidence="1 2" id="KW-0597">Phosphoprotein</keyword>
<reference evidence="4 5" key="1">
    <citation type="submission" date="2017-05" db="EMBL/GenBank/DDBJ databases">
        <title>De novo genome assembly of Deniococcus indicus strain DR1.</title>
        <authorList>
            <person name="Chauhan D."/>
            <person name="Yennamalli R.M."/>
            <person name="Priyadarshini R."/>
        </authorList>
    </citation>
    <scope>NUCLEOTIDE SEQUENCE [LARGE SCALE GENOMIC DNA]</scope>
    <source>
        <strain evidence="4 5">DR1</strain>
    </source>
</reference>
<dbReference type="PROSITE" id="PS50110">
    <property type="entry name" value="RESPONSE_REGULATORY"/>
    <property type="match status" value="1"/>
</dbReference>
<comment type="caution">
    <text evidence="4">The sequence shown here is derived from an EMBL/GenBank/DDBJ whole genome shotgun (WGS) entry which is preliminary data.</text>
</comment>
<dbReference type="SUPFAM" id="SSF52172">
    <property type="entry name" value="CheY-like"/>
    <property type="match status" value="1"/>
</dbReference>
<gene>
    <name evidence="4" type="ORF">CBQ26_07965</name>
</gene>
<proteinExistence type="predicted"/>
<keyword evidence="5" id="KW-1185">Reference proteome</keyword>
<protein>
    <submittedName>
        <fullName evidence="4">Two-component system response regulator</fullName>
    </submittedName>
</protein>
<evidence type="ECO:0000256" key="1">
    <source>
        <dbReference type="ARBA" id="ARBA00022553"/>
    </source>
</evidence>
<dbReference type="InterPro" id="IPR011006">
    <property type="entry name" value="CheY-like_superfamily"/>
</dbReference>
<dbReference type="Proteomes" id="UP000197208">
    <property type="component" value="Unassembled WGS sequence"/>
</dbReference>
<dbReference type="Pfam" id="PF00072">
    <property type="entry name" value="Response_reg"/>
    <property type="match status" value="1"/>
</dbReference>
<organism evidence="4 5">
    <name type="scientific">Deinococcus indicus</name>
    <dbReference type="NCBI Taxonomy" id="223556"/>
    <lineage>
        <taxon>Bacteria</taxon>
        <taxon>Thermotogati</taxon>
        <taxon>Deinococcota</taxon>
        <taxon>Deinococci</taxon>
        <taxon>Deinococcales</taxon>
        <taxon>Deinococcaceae</taxon>
        <taxon>Deinococcus</taxon>
    </lineage>
</organism>
<evidence type="ECO:0000313" key="4">
    <source>
        <dbReference type="EMBL" id="OWL96913.1"/>
    </source>
</evidence>
<dbReference type="Gene3D" id="3.40.50.2300">
    <property type="match status" value="1"/>
</dbReference>
<dbReference type="EMBL" id="NHMK01000010">
    <property type="protein sequence ID" value="OWL96913.1"/>
    <property type="molecule type" value="Genomic_DNA"/>
</dbReference>
<dbReference type="InterPro" id="IPR001789">
    <property type="entry name" value="Sig_transdc_resp-reg_receiver"/>
</dbReference>
<evidence type="ECO:0000259" key="3">
    <source>
        <dbReference type="PROSITE" id="PS50110"/>
    </source>
</evidence>
<dbReference type="InterPro" id="IPR050595">
    <property type="entry name" value="Bact_response_regulator"/>
</dbReference>
<evidence type="ECO:0000256" key="2">
    <source>
        <dbReference type="PROSITE-ProRule" id="PRU00169"/>
    </source>
</evidence>
<accession>A0A246BMM1</accession>
<dbReference type="PANTHER" id="PTHR44591">
    <property type="entry name" value="STRESS RESPONSE REGULATOR PROTEIN 1"/>
    <property type="match status" value="1"/>
</dbReference>
<sequence length="123" mass="13312">MNRTILIADDHADLRKLIRMTLLGGPFTVIEAEDGVQALAGARRHRPDLIILDVMMPGELDGYQVCAAVKADPALRHVPVILVTARAQRADLQAGQEAGADAYLIKPFSPMELLERVTATLGT</sequence>
<dbReference type="SMART" id="SM00448">
    <property type="entry name" value="REC"/>
    <property type="match status" value="1"/>
</dbReference>
<dbReference type="PANTHER" id="PTHR44591:SF3">
    <property type="entry name" value="RESPONSE REGULATORY DOMAIN-CONTAINING PROTEIN"/>
    <property type="match status" value="1"/>
</dbReference>
<name>A0A246BMM1_9DEIO</name>
<dbReference type="RefSeq" id="WP_088248110.1">
    <property type="nucleotide sequence ID" value="NZ_BNAM01000009.1"/>
</dbReference>
<dbReference type="OrthoDB" id="9797769at2"/>
<feature type="domain" description="Response regulatory" evidence="3">
    <location>
        <begin position="4"/>
        <end position="121"/>
    </location>
</feature>
<dbReference type="AlphaFoldDB" id="A0A246BMM1"/>
<evidence type="ECO:0000313" key="5">
    <source>
        <dbReference type="Proteomes" id="UP000197208"/>
    </source>
</evidence>
<feature type="modified residue" description="4-aspartylphosphate" evidence="2">
    <location>
        <position position="53"/>
    </location>
</feature>
<dbReference type="GO" id="GO:0000160">
    <property type="term" value="P:phosphorelay signal transduction system"/>
    <property type="evidence" value="ECO:0007669"/>
    <property type="project" value="InterPro"/>
</dbReference>